<dbReference type="FunFam" id="2.40.30.10:FF:000009">
    <property type="entry name" value="Eukaryotic translation initiation factor 2 subunit gamma"/>
    <property type="match status" value="1"/>
</dbReference>
<dbReference type="InterPro" id="IPR016197">
    <property type="entry name" value="Chromo-like_dom_sf"/>
</dbReference>
<evidence type="ECO:0000256" key="5">
    <source>
        <dbReference type="ARBA" id="ARBA00011986"/>
    </source>
</evidence>
<dbReference type="Pfam" id="PF09173">
    <property type="entry name" value="eIF2_C"/>
    <property type="match status" value="1"/>
</dbReference>
<dbReference type="EC" id="3.6.5.3" evidence="5"/>
<dbReference type="AlphaFoldDB" id="A0A9N9RU48"/>
<dbReference type="PANTHER" id="PTHR42854">
    <property type="entry name" value="EUKARYOTIC TRANSLATION INITIATION FACTOR 2 SUBUNIT 3 FAMILY MEMBER"/>
    <property type="match status" value="1"/>
</dbReference>
<accession>A0A9N9RU48</accession>
<dbReference type="GO" id="GO:0005634">
    <property type="term" value="C:nucleus"/>
    <property type="evidence" value="ECO:0007669"/>
    <property type="project" value="UniProtKB-SubCell"/>
</dbReference>
<dbReference type="GO" id="GO:0032259">
    <property type="term" value="P:methylation"/>
    <property type="evidence" value="ECO:0007669"/>
    <property type="project" value="UniProtKB-KW"/>
</dbReference>
<evidence type="ECO:0000256" key="11">
    <source>
        <dbReference type="ARBA" id="ARBA00022801"/>
    </source>
</evidence>
<dbReference type="CDD" id="cd00024">
    <property type="entry name" value="CD_CSD"/>
    <property type="match status" value="1"/>
</dbReference>
<evidence type="ECO:0000256" key="15">
    <source>
        <dbReference type="ARBA" id="ARBA00023328"/>
    </source>
</evidence>
<dbReference type="InterPro" id="IPR027417">
    <property type="entry name" value="P-loop_NTPase"/>
</dbReference>
<dbReference type="InterPro" id="IPR009001">
    <property type="entry name" value="Transl_elong_EF1A/Init_IF2_C"/>
</dbReference>
<dbReference type="FunFam" id="3.40.50.300:FF:000065">
    <property type="entry name" value="Eukaryotic translation initiation factor 2 subunit gamma"/>
    <property type="match status" value="1"/>
</dbReference>
<dbReference type="InterPro" id="IPR023779">
    <property type="entry name" value="Chromodomain_CS"/>
</dbReference>
<dbReference type="NCBIfam" id="NF003077">
    <property type="entry name" value="PRK04000.1"/>
    <property type="match status" value="1"/>
</dbReference>
<dbReference type="Gene3D" id="2.40.30.10">
    <property type="entry name" value="Translation factors"/>
    <property type="match status" value="2"/>
</dbReference>
<dbReference type="Proteomes" id="UP001153620">
    <property type="component" value="Chromosome 2"/>
</dbReference>
<dbReference type="Pfam" id="PF00385">
    <property type="entry name" value="Chromo"/>
    <property type="match status" value="1"/>
</dbReference>
<comment type="subcellular location">
    <subcellularLocation>
        <location evidence="3">Chromosome</location>
        <location evidence="3">Centromere</location>
    </subcellularLocation>
    <subcellularLocation>
        <location evidence="2">Cytoplasm</location>
    </subcellularLocation>
    <subcellularLocation>
        <location evidence="1">Nucleus</location>
    </subcellularLocation>
</comment>
<dbReference type="GO" id="GO:0000049">
    <property type="term" value="F:tRNA binding"/>
    <property type="evidence" value="ECO:0007669"/>
    <property type="project" value="InterPro"/>
</dbReference>
<evidence type="ECO:0000256" key="16">
    <source>
        <dbReference type="ARBA" id="ARBA00048107"/>
    </source>
</evidence>
<keyword evidence="6" id="KW-0158">Chromosome</keyword>
<name>A0A9N9RU48_9DIPT</name>
<evidence type="ECO:0000256" key="4">
    <source>
        <dbReference type="ARBA" id="ARBA00007249"/>
    </source>
</evidence>
<dbReference type="InterPro" id="IPR009000">
    <property type="entry name" value="Transl_B-barrel_sf"/>
</dbReference>
<dbReference type="Pfam" id="PF00009">
    <property type="entry name" value="GTP_EFTU"/>
    <property type="match status" value="1"/>
</dbReference>
<dbReference type="GO" id="GO:0008170">
    <property type="term" value="F:N-methyltransferase activity"/>
    <property type="evidence" value="ECO:0007669"/>
    <property type="project" value="UniProtKB-ARBA"/>
</dbReference>
<dbReference type="InterPro" id="IPR004161">
    <property type="entry name" value="EFTu-like_2"/>
</dbReference>
<evidence type="ECO:0000256" key="8">
    <source>
        <dbReference type="ARBA" id="ARBA00022603"/>
    </source>
</evidence>
<dbReference type="Gene3D" id="3.40.50.300">
    <property type="entry name" value="P-loop containing nucleotide triphosphate hydrolases"/>
    <property type="match status" value="2"/>
</dbReference>
<dbReference type="PANTHER" id="PTHR42854:SF3">
    <property type="entry name" value="EUKARYOTIC TRANSLATION INITIATION FACTOR 2 SUBUNIT 3-RELATED"/>
    <property type="match status" value="1"/>
</dbReference>
<keyword evidence="13" id="KW-0342">GTP-binding</keyword>
<evidence type="ECO:0000256" key="3">
    <source>
        <dbReference type="ARBA" id="ARBA00004584"/>
    </source>
</evidence>
<keyword evidence="15" id="KW-0137">Centromere</keyword>
<keyword evidence="10" id="KW-0547">Nucleotide-binding</keyword>
<dbReference type="GO" id="GO:0001731">
    <property type="term" value="P:formation of translation preinitiation complex"/>
    <property type="evidence" value="ECO:0007669"/>
    <property type="project" value="TreeGrafter"/>
</dbReference>
<comment type="similarity">
    <text evidence="4">Belongs to the TRAFAC class translation factor GTPase superfamily. Classic translation factor GTPase family. EF-Tu/EF-1A subfamily.</text>
</comment>
<evidence type="ECO:0000313" key="23">
    <source>
        <dbReference type="EMBL" id="CAG9805102.1"/>
    </source>
</evidence>
<dbReference type="InterPro" id="IPR023780">
    <property type="entry name" value="Chromo_domain"/>
</dbReference>
<dbReference type="GO" id="GO:0000775">
    <property type="term" value="C:chromosome, centromeric region"/>
    <property type="evidence" value="ECO:0007669"/>
    <property type="project" value="UniProtKB-SubCell"/>
</dbReference>
<dbReference type="GO" id="GO:0005850">
    <property type="term" value="C:eukaryotic translation initiation factor 2 complex"/>
    <property type="evidence" value="ECO:0007669"/>
    <property type="project" value="TreeGrafter"/>
</dbReference>
<evidence type="ECO:0000256" key="7">
    <source>
        <dbReference type="ARBA" id="ARBA00022540"/>
    </source>
</evidence>
<dbReference type="CDD" id="cd03688">
    <property type="entry name" value="eIF2_gamma_II"/>
    <property type="match status" value="1"/>
</dbReference>
<dbReference type="Pfam" id="PF00856">
    <property type="entry name" value="SET"/>
    <property type="match status" value="1"/>
</dbReference>
<dbReference type="GO" id="GO:0003743">
    <property type="term" value="F:translation initiation factor activity"/>
    <property type="evidence" value="ECO:0007669"/>
    <property type="project" value="UniProtKB-KW"/>
</dbReference>
<feature type="region of interest" description="Disordered" evidence="18">
    <location>
        <begin position="1"/>
        <end position="23"/>
    </location>
</feature>
<dbReference type="SUPFAM" id="SSF50465">
    <property type="entry name" value="EF-Tu/eEF-1alpha/eIF2-gamma C-terminal domain"/>
    <property type="match status" value="1"/>
</dbReference>
<evidence type="ECO:0000256" key="2">
    <source>
        <dbReference type="ARBA" id="ARBA00004496"/>
    </source>
</evidence>
<dbReference type="InterPro" id="IPR000953">
    <property type="entry name" value="Chromo/chromo_shadow_dom"/>
</dbReference>
<keyword evidence="24" id="KW-1185">Reference proteome</keyword>
<dbReference type="CDD" id="cd15490">
    <property type="entry name" value="eIF2_gamma_III"/>
    <property type="match status" value="1"/>
</dbReference>
<dbReference type="Pfam" id="PF03144">
    <property type="entry name" value="GTP_EFTU_D2"/>
    <property type="match status" value="1"/>
</dbReference>
<dbReference type="GO" id="GO:0003924">
    <property type="term" value="F:GTPase activity"/>
    <property type="evidence" value="ECO:0007669"/>
    <property type="project" value="InterPro"/>
</dbReference>
<evidence type="ECO:0000256" key="10">
    <source>
        <dbReference type="ARBA" id="ARBA00022741"/>
    </source>
</evidence>
<protein>
    <recommendedName>
        <fullName evidence="5">protein-synthesizing GTPase</fullName>
        <ecNumber evidence="5">3.6.5.3</ecNumber>
    </recommendedName>
</protein>
<sequence>MASTETPQQTGQPHLQKQDLATLDITKLTPQSPEVISRQATINIGTIGHVAHGKSTVVKAISSVHTVRFKNELERNITIKLDDSDDDVDKELEPEKDSDIQNTLKINNNVKKTMPDGIEAFFPVVKLEKMTKSQIYQLTKHHDHQKNLKTFIRDKRIEKRVSQDFQRHKRHHKDPNEFQSKLQAIQQFLEYQSGSNEHLKLPGSFEFSKPKKRLYSEVISRYSIDRSDTSSVSGSSISNENLRPRRSLCSPKRFKFDAFSNKAMKSRRKSTDLNVSYTVEKICGINVCNAGILFLVKWENYSSKDNTWEPMKNIRDCQELAIEFVNAELDSLEENYQNVIQDLLDEQKDLIEVYKSKLKSQVMDEIQKQFDAFEFQCSKLLYMYVKHHNGFYMNFRKRFRQLIILNHFIELDKQQKAAHDVLRAEIMDKEMNEFPIYIENNVDFTVFESFAYTRENILPNNVKSVVEELKTGCKCSKGCDRTSKCCPKIMNGNFAYSEYVDSNRLRLYNSQMIYECNDFCSCNKKCLNRLTQQPRKIPYTIFKTKNGRGWGLKAVKSILRGSYIVEYTGEIIDQEESIRRGSKYDEIGKSYLFDLDFNEKSEAVYTIDAAHYGNLARLINHSCEPNCRIWPVATCNHDASIYRLCIFSTRRIKSGEELTIDYSGGTVINDIESSSDDDVKTENGELVDVARAVNISHKHRTLDVCKCGSYANAKIYKCDNPKCPRPACYTSGGSGKDDSFPCYRAACTGRFQLIRHVSFVDCPGHDILMATMLNGAAVMDAALLLIAGNEPCPQPQTSEHLAAIEIMKLKHILILQNKIDLVKENQAKEQYEQIVKFVKGTVADGAPIIPISAQLKYNIEVLCEYITKKIPIPTRNFLDAPRLIVIRSFDVNKPGCEVNDLKGGVAGGSILRGVLKVGQEIEVRPGLVSKDSEGKLTCRPIFSKVVSLYAEQNELQYAVPGGLIGVGTKIEPTLCRADRLVGQVLGAVGALPEIFVELEISYYLLKRLLGVRTEGDKKAAKVQKLSKGEILLVNIGSLSTGGRVIATKLDLAKIALTSPVCTEVGEKIALSRRVEKHWRLIGWGQIRAGTVHAINNK</sequence>
<evidence type="ECO:0000259" key="21">
    <source>
        <dbReference type="PROSITE" id="PS50867"/>
    </source>
</evidence>
<dbReference type="SUPFAM" id="SSF82199">
    <property type="entry name" value="SET domain"/>
    <property type="match status" value="1"/>
</dbReference>
<evidence type="ECO:0000256" key="17">
    <source>
        <dbReference type="SAM" id="Coils"/>
    </source>
</evidence>
<dbReference type="GO" id="GO:0042054">
    <property type="term" value="F:histone methyltransferase activity"/>
    <property type="evidence" value="ECO:0007669"/>
    <property type="project" value="InterPro"/>
</dbReference>
<evidence type="ECO:0000256" key="12">
    <source>
        <dbReference type="ARBA" id="ARBA00022917"/>
    </source>
</evidence>
<evidence type="ECO:0000256" key="1">
    <source>
        <dbReference type="ARBA" id="ARBA00004123"/>
    </source>
</evidence>
<dbReference type="CDD" id="cd01888">
    <property type="entry name" value="eIF2_gamma"/>
    <property type="match status" value="1"/>
</dbReference>
<keyword evidence="9" id="KW-0949">S-adenosyl-L-methionine</keyword>
<dbReference type="SUPFAM" id="SSF52540">
    <property type="entry name" value="P-loop containing nucleoside triphosphate hydrolases"/>
    <property type="match status" value="2"/>
</dbReference>
<dbReference type="OrthoDB" id="1045173at2759"/>
<evidence type="ECO:0000256" key="18">
    <source>
        <dbReference type="SAM" id="MobiDB-lite"/>
    </source>
</evidence>
<organism evidence="23 24">
    <name type="scientific">Chironomus riparius</name>
    <dbReference type="NCBI Taxonomy" id="315576"/>
    <lineage>
        <taxon>Eukaryota</taxon>
        <taxon>Metazoa</taxon>
        <taxon>Ecdysozoa</taxon>
        <taxon>Arthropoda</taxon>
        <taxon>Hexapoda</taxon>
        <taxon>Insecta</taxon>
        <taxon>Pterygota</taxon>
        <taxon>Neoptera</taxon>
        <taxon>Endopterygota</taxon>
        <taxon>Diptera</taxon>
        <taxon>Nematocera</taxon>
        <taxon>Chironomoidea</taxon>
        <taxon>Chironomidae</taxon>
        <taxon>Chironominae</taxon>
        <taxon>Chironomus</taxon>
    </lineage>
</organism>
<reference evidence="23" key="1">
    <citation type="submission" date="2022-01" db="EMBL/GenBank/DDBJ databases">
        <authorList>
            <person name="King R."/>
        </authorList>
    </citation>
    <scope>NUCLEOTIDE SEQUENCE</scope>
</reference>
<keyword evidence="17" id="KW-0175">Coiled coil</keyword>
<dbReference type="InterPro" id="IPR007728">
    <property type="entry name" value="Pre-SET_dom"/>
</dbReference>
<dbReference type="FunFam" id="2.40.30.10:FF:000011">
    <property type="entry name" value="Eukaryotic translation initiation factor 2 subunit gamma"/>
    <property type="match status" value="1"/>
</dbReference>
<feature type="compositionally biased region" description="Polar residues" evidence="18">
    <location>
        <begin position="1"/>
        <end position="15"/>
    </location>
</feature>
<evidence type="ECO:0000259" key="22">
    <source>
        <dbReference type="PROSITE" id="PS51722"/>
    </source>
</evidence>
<evidence type="ECO:0000313" key="24">
    <source>
        <dbReference type="Proteomes" id="UP001153620"/>
    </source>
</evidence>
<dbReference type="SMART" id="SM00298">
    <property type="entry name" value="CHROMO"/>
    <property type="match status" value="1"/>
</dbReference>
<keyword evidence="8" id="KW-0489">Methyltransferase</keyword>
<dbReference type="InterPro" id="IPR000795">
    <property type="entry name" value="T_Tr_GTP-bd_dom"/>
</dbReference>
<dbReference type="PROSITE" id="PS50013">
    <property type="entry name" value="CHROMO_2"/>
    <property type="match status" value="1"/>
</dbReference>
<dbReference type="Gene3D" id="2.40.50.40">
    <property type="match status" value="1"/>
</dbReference>
<dbReference type="SMART" id="SM00468">
    <property type="entry name" value="PreSET"/>
    <property type="match status" value="1"/>
</dbReference>
<evidence type="ECO:0000256" key="6">
    <source>
        <dbReference type="ARBA" id="ARBA00022454"/>
    </source>
</evidence>
<evidence type="ECO:0000259" key="19">
    <source>
        <dbReference type="PROSITE" id="PS50013"/>
    </source>
</evidence>
<dbReference type="GO" id="GO:0008270">
    <property type="term" value="F:zinc ion binding"/>
    <property type="evidence" value="ECO:0007669"/>
    <property type="project" value="InterPro"/>
</dbReference>
<dbReference type="PROSITE" id="PS50867">
    <property type="entry name" value="PRE_SET"/>
    <property type="match status" value="1"/>
</dbReference>
<keyword evidence="14" id="KW-0539">Nucleus</keyword>
<dbReference type="Gene3D" id="2.170.270.10">
    <property type="entry name" value="SET domain"/>
    <property type="match status" value="1"/>
</dbReference>
<keyword evidence="11" id="KW-0378">Hydrolase</keyword>
<dbReference type="SUPFAM" id="SSF54160">
    <property type="entry name" value="Chromo domain-like"/>
    <property type="match status" value="1"/>
</dbReference>
<dbReference type="InterPro" id="IPR046341">
    <property type="entry name" value="SET_dom_sf"/>
</dbReference>
<feature type="domain" description="Chromo" evidence="19">
    <location>
        <begin position="277"/>
        <end position="336"/>
    </location>
</feature>
<dbReference type="SMART" id="SM00317">
    <property type="entry name" value="SET"/>
    <property type="match status" value="1"/>
</dbReference>
<keyword evidence="7" id="KW-0396">Initiation factor</keyword>
<dbReference type="SUPFAM" id="SSF50447">
    <property type="entry name" value="Translation proteins"/>
    <property type="match status" value="1"/>
</dbReference>
<feature type="domain" description="SET" evidence="20">
    <location>
        <begin position="537"/>
        <end position="663"/>
    </location>
</feature>
<dbReference type="InterPro" id="IPR015256">
    <property type="entry name" value="eIF2g_C"/>
</dbReference>
<dbReference type="InterPro" id="IPR044128">
    <property type="entry name" value="eIF2g_GTP-bd"/>
</dbReference>
<keyword evidence="8" id="KW-0808">Transferase</keyword>
<keyword evidence="12" id="KW-0648">Protein biosynthesis</keyword>
<dbReference type="GO" id="GO:0005829">
    <property type="term" value="C:cytosol"/>
    <property type="evidence" value="ECO:0007669"/>
    <property type="project" value="TreeGrafter"/>
</dbReference>
<dbReference type="PROSITE" id="PS00598">
    <property type="entry name" value="CHROMO_1"/>
    <property type="match status" value="1"/>
</dbReference>
<feature type="domain" description="Tr-type G" evidence="22">
    <location>
        <begin position="755"/>
        <end position="874"/>
    </location>
</feature>
<evidence type="ECO:0000256" key="13">
    <source>
        <dbReference type="ARBA" id="ARBA00023134"/>
    </source>
</evidence>
<dbReference type="InterPro" id="IPR050543">
    <property type="entry name" value="eIF2G"/>
</dbReference>
<evidence type="ECO:0000259" key="20">
    <source>
        <dbReference type="PROSITE" id="PS50280"/>
    </source>
</evidence>
<dbReference type="PROSITE" id="PS50280">
    <property type="entry name" value="SET"/>
    <property type="match status" value="1"/>
</dbReference>
<dbReference type="EMBL" id="OU895878">
    <property type="protein sequence ID" value="CAG9805102.1"/>
    <property type="molecule type" value="Genomic_DNA"/>
</dbReference>
<comment type="catalytic activity">
    <reaction evidence="16">
        <text>GTP + H2O = GDP + phosphate + H(+)</text>
        <dbReference type="Rhea" id="RHEA:19669"/>
        <dbReference type="ChEBI" id="CHEBI:15377"/>
        <dbReference type="ChEBI" id="CHEBI:15378"/>
        <dbReference type="ChEBI" id="CHEBI:37565"/>
        <dbReference type="ChEBI" id="CHEBI:43474"/>
        <dbReference type="ChEBI" id="CHEBI:58189"/>
        <dbReference type="EC" id="3.6.5.3"/>
    </reaction>
</comment>
<feature type="coiled-coil region" evidence="17">
    <location>
        <begin position="315"/>
        <end position="349"/>
    </location>
</feature>
<dbReference type="PROSITE" id="PS51722">
    <property type="entry name" value="G_TR_2"/>
    <property type="match status" value="1"/>
</dbReference>
<reference evidence="23" key="2">
    <citation type="submission" date="2022-10" db="EMBL/GenBank/DDBJ databases">
        <authorList>
            <consortium name="ENA_rothamsted_submissions"/>
            <consortium name="culmorum"/>
            <person name="King R."/>
        </authorList>
    </citation>
    <scope>NUCLEOTIDE SEQUENCE</scope>
</reference>
<feature type="domain" description="Pre-SET" evidence="21">
    <location>
        <begin position="471"/>
        <end position="534"/>
    </location>
</feature>
<dbReference type="InterPro" id="IPR044127">
    <property type="entry name" value="eIF2g_dom_2"/>
</dbReference>
<dbReference type="InterPro" id="IPR001214">
    <property type="entry name" value="SET_dom"/>
</dbReference>
<gene>
    <name evidence="23" type="ORF">CHIRRI_LOCUS7979</name>
</gene>
<dbReference type="Pfam" id="PF05033">
    <property type="entry name" value="Pre-SET"/>
    <property type="match status" value="1"/>
</dbReference>
<dbReference type="GO" id="GO:0008757">
    <property type="term" value="F:S-adenosylmethionine-dependent methyltransferase activity"/>
    <property type="evidence" value="ECO:0007669"/>
    <property type="project" value="UniProtKB-ARBA"/>
</dbReference>
<proteinExistence type="inferred from homology"/>
<dbReference type="GO" id="GO:0005525">
    <property type="term" value="F:GTP binding"/>
    <property type="evidence" value="ECO:0007669"/>
    <property type="project" value="UniProtKB-KW"/>
</dbReference>
<evidence type="ECO:0000256" key="9">
    <source>
        <dbReference type="ARBA" id="ARBA00022691"/>
    </source>
</evidence>
<evidence type="ECO:0000256" key="14">
    <source>
        <dbReference type="ARBA" id="ARBA00023242"/>
    </source>
</evidence>